<name>A0ABY4LL74_9FLAO</name>
<dbReference type="Pfam" id="PF08239">
    <property type="entry name" value="SH3_3"/>
    <property type="match status" value="1"/>
</dbReference>
<feature type="domain" description="SH3b" evidence="1">
    <location>
        <begin position="199"/>
        <end position="247"/>
    </location>
</feature>
<evidence type="ECO:0000313" key="3">
    <source>
        <dbReference type="Proteomes" id="UP000829998"/>
    </source>
</evidence>
<dbReference type="Proteomes" id="UP000829998">
    <property type="component" value="Chromosome"/>
</dbReference>
<dbReference type="InterPro" id="IPR003646">
    <property type="entry name" value="SH3-like_bac-type"/>
</dbReference>
<gene>
    <name evidence="2" type="ORF">M0M44_13875</name>
</gene>
<organism evidence="2 3">
    <name type="scientific">Flavobacterium humidisoli</name>
    <dbReference type="NCBI Taxonomy" id="2937442"/>
    <lineage>
        <taxon>Bacteria</taxon>
        <taxon>Pseudomonadati</taxon>
        <taxon>Bacteroidota</taxon>
        <taxon>Flavobacteriia</taxon>
        <taxon>Flavobacteriales</taxon>
        <taxon>Flavobacteriaceae</taxon>
        <taxon>Flavobacterium</taxon>
    </lineage>
</organism>
<keyword evidence="3" id="KW-1185">Reference proteome</keyword>
<dbReference type="RefSeq" id="WP_248726185.1">
    <property type="nucleotide sequence ID" value="NZ_CP096829.1"/>
</dbReference>
<dbReference type="EMBL" id="CP096829">
    <property type="protein sequence ID" value="UPZ13839.1"/>
    <property type="molecule type" value="Genomic_DNA"/>
</dbReference>
<evidence type="ECO:0000313" key="2">
    <source>
        <dbReference type="EMBL" id="UPZ13839.1"/>
    </source>
</evidence>
<protein>
    <submittedName>
        <fullName evidence="2">SH3 domain-containing protein</fullName>
    </submittedName>
</protein>
<sequence>MNKYFIIFLLIATCNINAQNNFNVRQLQEGYNAKNKKIFIDNFPNNFKDFKLIFGWNDKLDKPNALYNEANDFIKYFFELSSNNDNCKKMIMKIACQAKWEADAVNYFHMNLVLLVENDENFDKMLQTLEDKDLNEFWRFYFDIENLIYSQKLYTILNAFMKEKAMYAFNILKKERSNYTDKHGKLYKYQIFDKDGYCNLRKNGNSKSDVIEKIENNEIVNVLDSSEDWWFIQTNKGLVGFVHKSRIKVKN</sequence>
<reference evidence="2 3" key="1">
    <citation type="submission" date="2022-04" db="EMBL/GenBank/DDBJ databases">
        <authorList>
            <person name="Ra J.-S."/>
            <person name="Kim S.-B."/>
        </authorList>
    </citation>
    <scope>NUCLEOTIDE SEQUENCE [LARGE SCALE GENOMIC DNA]</scope>
    <source>
        <strain evidence="2 3">MMS21-Er5</strain>
    </source>
</reference>
<proteinExistence type="predicted"/>
<dbReference type="Gene3D" id="2.30.30.40">
    <property type="entry name" value="SH3 Domains"/>
    <property type="match status" value="1"/>
</dbReference>
<evidence type="ECO:0000259" key="1">
    <source>
        <dbReference type="Pfam" id="PF08239"/>
    </source>
</evidence>
<accession>A0ABY4LL74</accession>